<keyword evidence="3" id="KW-1185">Reference proteome</keyword>
<evidence type="ECO:0000313" key="3">
    <source>
        <dbReference type="Proteomes" id="UP001159641"/>
    </source>
</evidence>
<proteinExistence type="predicted"/>
<evidence type="ECO:0008006" key="4">
    <source>
        <dbReference type="Google" id="ProtNLM"/>
    </source>
</evidence>
<name>A0AB34GKI9_ESCRO</name>
<dbReference type="EMBL" id="JAIQCJ010002228">
    <property type="protein sequence ID" value="KAJ8779285.1"/>
    <property type="molecule type" value="Genomic_DNA"/>
</dbReference>
<feature type="region of interest" description="Disordered" evidence="1">
    <location>
        <begin position="34"/>
        <end position="75"/>
    </location>
</feature>
<dbReference type="AlphaFoldDB" id="A0AB34GKI9"/>
<organism evidence="2 3">
    <name type="scientific">Eschrichtius robustus</name>
    <name type="common">California gray whale</name>
    <name type="synonym">Eschrichtius gibbosus</name>
    <dbReference type="NCBI Taxonomy" id="9764"/>
    <lineage>
        <taxon>Eukaryota</taxon>
        <taxon>Metazoa</taxon>
        <taxon>Chordata</taxon>
        <taxon>Craniata</taxon>
        <taxon>Vertebrata</taxon>
        <taxon>Euteleostomi</taxon>
        <taxon>Mammalia</taxon>
        <taxon>Eutheria</taxon>
        <taxon>Laurasiatheria</taxon>
        <taxon>Artiodactyla</taxon>
        <taxon>Whippomorpha</taxon>
        <taxon>Cetacea</taxon>
        <taxon>Mysticeti</taxon>
        <taxon>Eschrichtiidae</taxon>
        <taxon>Eschrichtius</taxon>
    </lineage>
</organism>
<dbReference type="PANTHER" id="PTHR22426:SF2">
    <property type="entry name" value="ARGININE_SERINE-RICH COILED-COIL PROTEIN 2"/>
    <property type="match status" value="1"/>
</dbReference>
<protein>
    <recommendedName>
        <fullName evidence="4">Small acidic protein-like domain-containing protein</fullName>
    </recommendedName>
</protein>
<feature type="compositionally biased region" description="Basic and acidic residues" evidence="1">
    <location>
        <begin position="49"/>
        <end position="65"/>
    </location>
</feature>
<reference evidence="2 3" key="1">
    <citation type="submission" date="2022-11" db="EMBL/GenBank/DDBJ databases">
        <title>Whole genome sequence of Eschrichtius robustus ER-17-0199.</title>
        <authorList>
            <person name="Bruniche-Olsen A."/>
            <person name="Black A.N."/>
            <person name="Fields C.J."/>
            <person name="Walden K."/>
            <person name="Dewoody J.A."/>
        </authorList>
    </citation>
    <scope>NUCLEOTIDE SEQUENCE [LARGE SCALE GENOMIC DNA]</scope>
    <source>
        <strain evidence="2">ER-17-0199</strain>
        <tissue evidence="2">Blubber</tissue>
    </source>
</reference>
<dbReference type="Proteomes" id="UP001159641">
    <property type="component" value="Unassembled WGS sequence"/>
</dbReference>
<comment type="caution">
    <text evidence="2">The sequence shown here is derived from an EMBL/GenBank/DDBJ whole genome shotgun (WGS) entry which is preliminary data.</text>
</comment>
<evidence type="ECO:0000256" key="1">
    <source>
        <dbReference type="SAM" id="MobiDB-lite"/>
    </source>
</evidence>
<evidence type="ECO:0000313" key="2">
    <source>
        <dbReference type="EMBL" id="KAJ8779285.1"/>
    </source>
</evidence>
<dbReference type="PANTHER" id="PTHR22426">
    <property type="entry name" value="ARGININE_SERINE-RICH COILED-COIL PROTEIN 2"/>
    <property type="match status" value="1"/>
</dbReference>
<sequence length="281" mass="30606">MVRTDTNAKKESHQEAEVIQGLGLVKGVIVVGAESGRSQDPGVGSGKSQDPEAERGRNHDPEAGRENVGSDLVPAQDQDTDIGVEAGVGQGVEVGTQVTPQIAMAAQMAALQAKALAETGIAVPSYYNPAAVNPMKFAEQEKKRKMLWQGKKEGDKSQSAEIWEKLNFGNKDQNVKFRKLMGIKPKMAAEVDFGDLELFEAFDHLEESTPKPVHTLFKDDDGDEEDENGVGDAELRERLRQYEETIEQLRAENILPARWALSLGSVVCAVPGRVRAEITRG</sequence>
<gene>
    <name evidence="2" type="ORF">J1605_012747</name>
</gene>
<accession>A0AB34GKI9</accession>